<dbReference type="RefSeq" id="YP_008058390.1">
    <property type="nucleotide sequence ID" value="NC_021319.1"/>
</dbReference>
<dbReference type="KEGG" id="vg:16193651"/>
<protein>
    <submittedName>
        <fullName evidence="1">Uncharacterized protein</fullName>
    </submittedName>
</protein>
<name>R4THR7_9CAUD</name>
<sequence>MARSCTRHCWSGGPRWPARADQIGPPLSWWAYLFRADSAHPASAAVLGVREGRFRVKHAKFAAWSAV</sequence>
<reference evidence="1 2" key="1">
    <citation type="submission" date="2012-12" db="EMBL/GenBank/DDBJ databases">
        <authorList>
            <person name="Sencilo A."/>
            <person name="Jacobs-Sera D."/>
            <person name="Russell D.A."/>
            <person name="Ko C."/>
            <person name="Bowman C.A."/>
            <person name="Atanasova N."/>
            <person name="Osterlund E."/>
            <person name="Oksanen H.M."/>
            <person name="Bamford D.H."/>
            <person name="Hatfull G.F."/>
            <person name="Roine E."/>
            <person name="Hendrix R.W."/>
        </authorList>
    </citation>
    <scope>NUCLEOTIDE SEQUENCE [LARGE SCALE GENOMIC DNA]</scope>
</reference>
<keyword evidence="2" id="KW-1185">Reference proteome</keyword>
<proteinExistence type="predicted"/>
<evidence type="ECO:0000313" key="2">
    <source>
        <dbReference type="Proteomes" id="UP000204143"/>
    </source>
</evidence>
<gene>
    <name evidence="1" type="primary">28</name>
    <name evidence="1" type="ORF">HCTV2_28</name>
</gene>
<evidence type="ECO:0000313" key="1">
    <source>
        <dbReference type="EMBL" id="AGM11856.1"/>
    </source>
</evidence>
<accession>R4THR7</accession>
<dbReference type="EMBL" id="KC292028">
    <property type="protein sequence ID" value="AGM11856.1"/>
    <property type="molecule type" value="Genomic_DNA"/>
</dbReference>
<dbReference type="Proteomes" id="UP000204143">
    <property type="component" value="Segment"/>
</dbReference>
<dbReference type="GeneID" id="16193651"/>
<organism evidence="1 2">
    <name type="scientific">Haloarcula californiae tailed virus 2</name>
    <dbReference type="NCBI Taxonomy" id="1273747"/>
    <lineage>
        <taxon>Viruses</taxon>
        <taxon>Duplodnaviria</taxon>
        <taxon>Heunggongvirae</taxon>
        <taxon>Uroviricota</taxon>
        <taxon>Caudoviricetes</taxon>
        <taxon>Saparoviridae</taxon>
        <taxon>Samsavirus</taxon>
        <taxon>Samsavirus crystalli</taxon>
        <taxon>Samsavirus HCTV2</taxon>
    </lineage>
</organism>